<dbReference type="PANTHER" id="PTHR39322:SF1">
    <property type="entry name" value="ISOVALERYL-HOMOSERINE LACTONE SYNTHASE"/>
    <property type="match status" value="1"/>
</dbReference>
<dbReference type="GO" id="GO:0016740">
    <property type="term" value="F:transferase activity"/>
    <property type="evidence" value="ECO:0007669"/>
    <property type="project" value="UniProtKB-KW"/>
</dbReference>
<dbReference type="EMBL" id="QFYQ01000001">
    <property type="protein sequence ID" value="RAK54029.1"/>
    <property type="molecule type" value="Genomic_DNA"/>
</dbReference>
<evidence type="ECO:0000313" key="7">
    <source>
        <dbReference type="Proteomes" id="UP000249254"/>
    </source>
</evidence>
<keyword evidence="2" id="KW-0808">Transferase</keyword>
<dbReference type="OrthoDB" id="6169313at2"/>
<dbReference type="Gene3D" id="3.40.630.30">
    <property type="match status" value="1"/>
</dbReference>
<dbReference type="AlphaFoldDB" id="A0A328AH95"/>
<dbReference type="GO" id="GO:0009372">
    <property type="term" value="P:quorum sensing"/>
    <property type="evidence" value="ECO:0007669"/>
    <property type="project" value="UniProtKB-UniRule"/>
</dbReference>
<sequence>MIHVVTGANRHLYADALAQMHRLRRAHFVEERGWTEMTVRDDGEYDPYDDHLAVYLLSLDEEGRVGCSMRMRPAQTGSVLADIFPHLVADDEPPLKVAEVWEISRYFAAPHCRGRAGRKPQAEIRLAALEVACARGATRLVGMIDLEILPGMLAGSGWRVRPLGLPAPYAEGVAQAIEVQVSRGAIADMAETFGLESEVALELDPARAPVLPPHEIETFLTLARASSDRSRVIAVLVRRILEIQDDAGEEQLLAMVAYVEALLRGEAALAH</sequence>
<dbReference type="Proteomes" id="UP000249254">
    <property type="component" value="Unassembled WGS sequence"/>
</dbReference>
<dbReference type="InterPro" id="IPR001690">
    <property type="entry name" value="Autoind_synthase"/>
</dbReference>
<dbReference type="InterPro" id="IPR016181">
    <property type="entry name" value="Acyl_CoA_acyltransferase"/>
</dbReference>
<comment type="caution">
    <text evidence="6">The sequence shown here is derived from an EMBL/GenBank/DDBJ whole genome shotgun (WGS) entry which is preliminary data.</text>
</comment>
<proteinExistence type="inferred from homology"/>
<gene>
    <name evidence="6" type="ORF">DJ017_05565</name>
</gene>
<dbReference type="SUPFAM" id="SSF55729">
    <property type="entry name" value="Acyl-CoA N-acyltransferases (Nat)"/>
    <property type="match status" value="1"/>
</dbReference>
<dbReference type="PROSITE" id="PS51187">
    <property type="entry name" value="AUTOINDUCER_SYNTH_2"/>
    <property type="match status" value="1"/>
</dbReference>
<name>A0A328AH95_9CAUL</name>
<evidence type="ECO:0000256" key="4">
    <source>
        <dbReference type="ARBA" id="ARBA00022929"/>
    </source>
</evidence>
<accession>A0A328AH95</accession>
<evidence type="ECO:0000256" key="3">
    <source>
        <dbReference type="ARBA" id="ARBA00022691"/>
    </source>
</evidence>
<keyword evidence="1 5" id="KW-0673">Quorum sensing</keyword>
<organism evidence="6 7">
    <name type="scientific">Phenylobacterium soli</name>
    <dbReference type="NCBI Taxonomy" id="2170551"/>
    <lineage>
        <taxon>Bacteria</taxon>
        <taxon>Pseudomonadati</taxon>
        <taxon>Pseudomonadota</taxon>
        <taxon>Alphaproteobacteria</taxon>
        <taxon>Caulobacterales</taxon>
        <taxon>Caulobacteraceae</taxon>
        <taxon>Phenylobacterium</taxon>
    </lineage>
</organism>
<keyword evidence="7" id="KW-1185">Reference proteome</keyword>
<reference evidence="7" key="1">
    <citation type="submission" date="2018-05" db="EMBL/GenBank/DDBJ databases">
        <authorList>
            <person name="Li X."/>
        </authorList>
    </citation>
    <scope>NUCLEOTIDE SEQUENCE [LARGE SCALE GENOMIC DNA]</scope>
    <source>
        <strain evidence="7">LX32</strain>
    </source>
</reference>
<evidence type="ECO:0000256" key="5">
    <source>
        <dbReference type="PROSITE-ProRule" id="PRU00533"/>
    </source>
</evidence>
<dbReference type="Pfam" id="PF00765">
    <property type="entry name" value="Autoind_synth"/>
    <property type="match status" value="1"/>
</dbReference>
<evidence type="ECO:0000256" key="2">
    <source>
        <dbReference type="ARBA" id="ARBA00022679"/>
    </source>
</evidence>
<keyword evidence="4 5" id="KW-0071">Autoinducer synthesis</keyword>
<keyword evidence="3" id="KW-0949">S-adenosyl-L-methionine</keyword>
<comment type="similarity">
    <text evidence="5">Belongs to the autoinducer synthase family.</text>
</comment>
<dbReference type="PANTHER" id="PTHR39322">
    <property type="entry name" value="ACYL-HOMOSERINE-LACTONE SYNTHASE"/>
    <property type="match status" value="1"/>
</dbReference>
<dbReference type="GO" id="GO:0007165">
    <property type="term" value="P:signal transduction"/>
    <property type="evidence" value="ECO:0007669"/>
    <property type="project" value="TreeGrafter"/>
</dbReference>
<evidence type="ECO:0000256" key="1">
    <source>
        <dbReference type="ARBA" id="ARBA00022654"/>
    </source>
</evidence>
<evidence type="ECO:0000313" key="6">
    <source>
        <dbReference type="EMBL" id="RAK54029.1"/>
    </source>
</evidence>
<dbReference type="RefSeq" id="WP_111527780.1">
    <property type="nucleotide sequence ID" value="NZ_JBHRSG010000002.1"/>
</dbReference>
<protein>
    <submittedName>
        <fullName evidence="6">N-acyl-L-homoserine lactone synthetase</fullName>
    </submittedName>
</protein>